<feature type="chain" id="PRO_5018716420" evidence="6">
    <location>
        <begin position="31"/>
        <end position="519"/>
    </location>
</feature>
<organism evidence="7 8">
    <name type="scientific">Paenibacillus albus</name>
    <dbReference type="NCBI Taxonomy" id="2495582"/>
    <lineage>
        <taxon>Bacteria</taxon>
        <taxon>Bacillati</taxon>
        <taxon>Bacillota</taxon>
        <taxon>Bacilli</taxon>
        <taxon>Bacillales</taxon>
        <taxon>Paenibacillaceae</taxon>
        <taxon>Paenibacillus</taxon>
    </lineage>
</organism>
<evidence type="ECO:0000256" key="5">
    <source>
        <dbReference type="ARBA" id="ARBA00023288"/>
    </source>
</evidence>
<dbReference type="InterPro" id="IPR006059">
    <property type="entry name" value="SBP"/>
</dbReference>
<dbReference type="Pfam" id="PF01547">
    <property type="entry name" value="SBP_bac_1"/>
    <property type="match status" value="1"/>
</dbReference>
<evidence type="ECO:0000256" key="4">
    <source>
        <dbReference type="ARBA" id="ARBA00023139"/>
    </source>
</evidence>
<evidence type="ECO:0000256" key="6">
    <source>
        <dbReference type="SAM" id="SignalP"/>
    </source>
</evidence>
<keyword evidence="4" id="KW-0564">Palmitate</keyword>
<evidence type="ECO:0000256" key="2">
    <source>
        <dbReference type="ARBA" id="ARBA00022729"/>
    </source>
</evidence>
<dbReference type="RefSeq" id="WP_126015791.1">
    <property type="nucleotide sequence ID" value="NZ_CP034437.1"/>
</dbReference>
<evidence type="ECO:0000256" key="1">
    <source>
        <dbReference type="ARBA" id="ARBA00022475"/>
    </source>
</evidence>
<dbReference type="OrthoDB" id="2675752at2"/>
<feature type="signal peptide" evidence="6">
    <location>
        <begin position="1"/>
        <end position="30"/>
    </location>
</feature>
<gene>
    <name evidence="7" type="ORF">EJC50_13535</name>
</gene>
<dbReference type="EMBL" id="CP034437">
    <property type="protein sequence ID" value="AZN40565.1"/>
    <property type="molecule type" value="Genomic_DNA"/>
</dbReference>
<dbReference type="SUPFAM" id="SSF53850">
    <property type="entry name" value="Periplasmic binding protein-like II"/>
    <property type="match status" value="1"/>
</dbReference>
<keyword evidence="3" id="KW-0472">Membrane</keyword>
<dbReference type="Proteomes" id="UP000272528">
    <property type="component" value="Chromosome"/>
</dbReference>
<proteinExistence type="predicted"/>
<dbReference type="InterPro" id="IPR050490">
    <property type="entry name" value="Bact_solute-bd_prot1"/>
</dbReference>
<dbReference type="KEGG" id="palb:EJC50_13535"/>
<keyword evidence="2 6" id="KW-0732">Signal</keyword>
<keyword evidence="5" id="KW-0449">Lipoprotein</keyword>
<evidence type="ECO:0000313" key="7">
    <source>
        <dbReference type="EMBL" id="AZN40565.1"/>
    </source>
</evidence>
<dbReference type="AlphaFoldDB" id="A0A3Q8X4W5"/>
<reference evidence="8" key="1">
    <citation type="submission" date="2018-12" db="EMBL/GenBank/DDBJ databases">
        <title>Genome sequence of Peanibacillus sp.</title>
        <authorList>
            <person name="Subramani G."/>
            <person name="Srinivasan S."/>
            <person name="Kim M.K."/>
        </authorList>
    </citation>
    <scope>NUCLEOTIDE SEQUENCE [LARGE SCALE GENOMIC DNA]</scope>
    <source>
        <strain evidence="8">18JY67-1</strain>
    </source>
</reference>
<dbReference type="PANTHER" id="PTHR43649">
    <property type="entry name" value="ARABINOSE-BINDING PROTEIN-RELATED"/>
    <property type="match status" value="1"/>
</dbReference>
<dbReference type="PROSITE" id="PS51257">
    <property type="entry name" value="PROKAR_LIPOPROTEIN"/>
    <property type="match status" value="1"/>
</dbReference>
<name>A0A3Q8X4W5_9BACL</name>
<keyword evidence="1" id="KW-1003">Cell membrane</keyword>
<keyword evidence="8" id="KW-1185">Reference proteome</keyword>
<evidence type="ECO:0000256" key="3">
    <source>
        <dbReference type="ARBA" id="ARBA00023136"/>
    </source>
</evidence>
<dbReference type="Gene3D" id="3.40.190.10">
    <property type="entry name" value="Periplasmic binding protein-like II"/>
    <property type="match status" value="1"/>
</dbReference>
<sequence>MERRENRKRVVLKRSAAAAVSALMLTSTLAACSKGDSSSDAERHVLRVGFMYSNSDNDPYLRQQFTDGYELLHPNIDIEIVSAINYDDQRFEQQDPNKKQPDPYEKMKEMLTGSNPADVVIMESNYLKRAVQDNLLKQLDPIIQEDEFDIDDFVPTVINGIKDAGDGYLYALTPTFSSSALYYNKKLFTDAGVTLPTDNMEWPDVLALAKRLAKGDGKERKFGLAFNRWGGDPFYDSQTYSAPLQLKMFDNKAEKMTVDQPQWRKVWNDLAGLYKEKIVPTVEDLNNGGGGPRAVDDAGKAVAFDPFQGDLFINGRLAMTLAGYDYINELSKAKDYAAKNNKPALDWDVVTVPQFQEAPGIGGNIYLSNLMAINNKAQNPDDAWDFIKFNNSKEWAKLKSRSTYEMVSRKSFLKPKEGMTYNIDAFYALKPVPPQDVELDKLYRDKQNLYQVQNLAQPLFQEIIQGKKSVEDALKEWQTKGDAMLQKIKDNPNGPLEPIDGGGVGVGGDVYVNPGGLKG</sequence>
<accession>A0A3Q8X4W5</accession>
<protein>
    <submittedName>
        <fullName evidence="7">Extracellular solute-binding protein</fullName>
    </submittedName>
</protein>
<dbReference type="PANTHER" id="PTHR43649:SF33">
    <property type="entry name" value="POLYGALACTURONAN_RHAMNOGALACTURONAN-BINDING PROTEIN YTCQ"/>
    <property type="match status" value="1"/>
</dbReference>
<evidence type="ECO:0000313" key="8">
    <source>
        <dbReference type="Proteomes" id="UP000272528"/>
    </source>
</evidence>